<dbReference type="Gene3D" id="2.60.120.650">
    <property type="entry name" value="Cupin"/>
    <property type="match status" value="1"/>
</dbReference>
<comment type="function">
    <text evidence="3">May play a role in cellular stress response.</text>
</comment>
<name>A0A8X7BPV2_9ARAC</name>
<comment type="caution">
    <text evidence="5">The sequence shown here is derived from an EMBL/GenBank/DDBJ whole genome shotgun (WGS) entry which is preliminary data.</text>
</comment>
<dbReference type="FunFam" id="2.60.120.650:FF:000018">
    <property type="entry name" value="HSPB1-associated protein 1 homolog"/>
    <property type="match status" value="1"/>
</dbReference>
<sequence>IREISLDSKMNDQNESFPSPLQLKDAIKNSLNTPVIFKNQIKSWSIPWTTSDFTEKYGSTLLDFRIVPKSYKGISWESQHKFEEATISQFISWQSEENFTLDSNNPLKKYRKDEFWAYSSYNYMNNIFPEDSILQAVDWSAFGFPEVSGNESTFWLGSEGANTPCHFDSYGVNLVAQIVGRKKWILFPPTDTAFMYPTRVPYEESSVFSSVNILNPNLSQHALFKESHPYIVILEPGDVLFVPKKWWHFVLSIDNVTISINTWIKLDSDPQCRLEEGIVRALMSSLVSYYEPENETWLNPKEELVSPEEALKYINASIKELDEIRKINVKFDESTKSSKECKIFKDSDVHSRCKESIIRDICSCNYIEKVEAVAFHEWLTDVDHLRPLDASVSQNVNLLKIVNSIVHPDVIGLICHLLHEM</sequence>
<dbReference type="GO" id="GO:0005737">
    <property type="term" value="C:cytoplasm"/>
    <property type="evidence" value="ECO:0007669"/>
    <property type="project" value="UniProtKB-SubCell"/>
</dbReference>
<evidence type="ECO:0000313" key="6">
    <source>
        <dbReference type="Proteomes" id="UP000886998"/>
    </source>
</evidence>
<feature type="non-terminal residue" evidence="5">
    <location>
        <position position="1"/>
    </location>
</feature>
<feature type="domain" description="JmjC" evidence="4">
    <location>
        <begin position="117"/>
        <end position="279"/>
    </location>
</feature>
<organism evidence="5 6">
    <name type="scientific">Trichonephila inaurata madagascariensis</name>
    <dbReference type="NCBI Taxonomy" id="2747483"/>
    <lineage>
        <taxon>Eukaryota</taxon>
        <taxon>Metazoa</taxon>
        <taxon>Ecdysozoa</taxon>
        <taxon>Arthropoda</taxon>
        <taxon>Chelicerata</taxon>
        <taxon>Arachnida</taxon>
        <taxon>Araneae</taxon>
        <taxon>Araneomorphae</taxon>
        <taxon>Entelegynae</taxon>
        <taxon>Araneoidea</taxon>
        <taxon>Nephilidae</taxon>
        <taxon>Trichonephila</taxon>
        <taxon>Trichonephila inaurata</taxon>
    </lineage>
</organism>
<dbReference type="InterPro" id="IPR041667">
    <property type="entry name" value="Cupin_8"/>
</dbReference>
<evidence type="ECO:0000256" key="3">
    <source>
        <dbReference type="ARBA" id="ARBA00037342"/>
    </source>
</evidence>
<dbReference type="PANTHER" id="PTHR12461">
    <property type="entry name" value="HYPOXIA-INDUCIBLE FACTOR 1 ALPHA INHIBITOR-RELATED"/>
    <property type="match status" value="1"/>
</dbReference>
<dbReference type="SMART" id="SM00558">
    <property type="entry name" value="JmjC"/>
    <property type="match status" value="1"/>
</dbReference>
<dbReference type="Proteomes" id="UP000886998">
    <property type="component" value="Unassembled WGS sequence"/>
</dbReference>
<evidence type="ECO:0000313" key="5">
    <source>
        <dbReference type="EMBL" id="GFY38958.1"/>
    </source>
</evidence>
<evidence type="ECO:0000256" key="2">
    <source>
        <dbReference type="ARBA" id="ARBA00022490"/>
    </source>
</evidence>
<keyword evidence="2" id="KW-0963">Cytoplasm</keyword>
<dbReference type="PANTHER" id="PTHR12461:SF43">
    <property type="entry name" value="HSPB1-ASSOCIATED PROTEIN 1"/>
    <property type="match status" value="1"/>
</dbReference>
<dbReference type="EMBL" id="BMAV01001129">
    <property type="protein sequence ID" value="GFY38958.1"/>
    <property type="molecule type" value="Genomic_DNA"/>
</dbReference>
<dbReference type="OrthoDB" id="438164at2759"/>
<dbReference type="InterPro" id="IPR003347">
    <property type="entry name" value="JmjC_dom"/>
</dbReference>
<keyword evidence="6" id="KW-1185">Reference proteome</keyword>
<dbReference type="Pfam" id="PF13621">
    <property type="entry name" value="Cupin_8"/>
    <property type="match status" value="1"/>
</dbReference>
<gene>
    <name evidence="5" type="primary">Hspbap1</name>
    <name evidence="5" type="ORF">TNIN_17131</name>
</gene>
<reference evidence="5" key="1">
    <citation type="submission" date="2020-08" db="EMBL/GenBank/DDBJ databases">
        <title>Multicomponent nature underlies the extraordinary mechanical properties of spider dragline silk.</title>
        <authorList>
            <person name="Kono N."/>
            <person name="Nakamura H."/>
            <person name="Mori M."/>
            <person name="Yoshida Y."/>
            <person name="Ohtoshi R."/>
            <person name="Malay A.D."/>
            <person name="Moran D.A.P."/>
            <person name="Tomita M."/>
            <person name="Numata K."/>
            <person name="Arakawa K."/>
        </authorList>
    </citation>
    <scope>NUCLEOTIDE SEQUENCE</scope>
</reference>
<accession>A0A8X7BPV2</accession>
<comment type="subcellular location">
    <subcellularLocation>
        <location evidence="1">Cytoplasm</location>
    </subcellularLocation>
</comment>
<dbReference type="SUPFAM" id="SSF51197">
    <property type="entry name" value="Clavaminate synthase-like"/>
    <property type="match status" value="1"/>
</dbReference>
<dbReference type="AlphaFoldDB" id="A0A8X7BPV2"/>
<proteinExistence type="predicted"/>
<dbReference type="PROSITE" id="PS51184">
    <property type="entry name" value="JMJC"/>
    <property type="match status" value="1"/>
</dbReference>
<evidence type="ECO:0000256" key="1">
    <source>
        <dbReference type="ARBA" id="ARBA00004496"/>
    </source>
</evidence>
<evidence type="ECO:0000259" key="4">
    <source>
        <dbReference type="PROSITE" id="PS51184"/>
    </source>
</evidence>
<protein>
    <submittedName>
        <fullName evidence="5">HSPB1-associated protein 1</fullName>
    </submittedName>
</protein>